<keyword evidence="2" id="KW-1185">Reference proteome</keyword>
<evidence type="ECO:0000313" key="2">
    <source>
        <dbReference type="Proteomes" id="UP000292423"/>
    </source>
</evidence>
<dbReference type="AlphaFoldDB" id="A0A4Q7Z520"/>
<evidence type="ECO:0000313" key="1">
    <source>
        <dbReference type="EMBL" id="RZU45104.1"/>
    </source>
</evidence>
<dbReference type="Proteomes" id="UP000292423">
    <property type="component" value="Unassembled WGS sequence"/>
</dbReference>
<organism evidence="1 2">
    <name type="scientific">Fluviicoccus keumensis</name>
    <dbReference type="NCBI Taxonomy" id="1435465"/>
    <lineage>
        <taxon>Bacteria</taxon>
        <taxon>Pseudomonadati</taxon>
        <taxon>Pseudomonadota</taxon>
        <taxon>Gammaproteobacteria</taxon>
        <taxon>Moraxellales</taxon>
        <taxon>Moraxellaceae</taxon>
        <taxon>Fluviicoccus</taxon>
    </lineage>
</organism>
<sequence length="68" mass="7639">MFLMGILFGLLGLSPSDDERKVMETVKKSYSSLRVVGRGTVVINPADVIKDDNFKVYYKKAAEIVKEK</sequence>
<dbReference type="EMBL" id="SHKX01000012">
    <property type="protein sequence ID" value="RZU45104.1"/>
    <property type="molecule type" value="Genomic_DNA"/>
</dbReference>
<protein>
    <submittedName>
        <fullName evidence="1">Uncharacterized protein</fullName>
    </submittedName>
</protein>
<accession>A0A4Q7Z520</accession>
<name>A0A4Q7Z520_9GAMM</name>
<gene>
    <name evidence="1" type="ORF">EV700_1916</name>
</gene>
<comment type="caution">
    <text evidence="1">The sequence shown here is derived from an EMBL/GenBank/DDBJ whole genome shotgun (WGS) entry which is preliminary data.</text>
</comment>
<proteinExistence type="predicted"/>
<reference evidence="1 2" key="1">
    <citation type="submission" date="2019-02" db="EMBL/GenBank/DDBJ databases">
        <title>Genomic Encyclopedia of Type Strains, Phase IV (KMG-IV): sequencing the most valuable type-strain genomes for metagenomic binning, comparative biology and taxonomic classification.</title>
        <authorList>
            <person name="Goeker M."/>
        </authorList>
    </citation>
    <scope>NUCLEOTIDE SEQUENCE [LARGE SCALE GENOMIC DNA]</scope>
    <source>
        <strain evidence="1 2">DSM 105135</strain>
    </source>
</reference>